<feature type="compositionally biased region" description="Polar residues" evidence="1">
    <location>
        <begin position="87"/>
        <end position="103"/>
    </location>
</feature>
<reference evidence="4" key="1">
    <citation type="submission" date="2017-09" db="EMBL/GenBank/DDBJ databases">
        <title>Depth-based differentiation of microbial function through sediment-hosted aquifers and enrichment of novel symbionts in the deep terrestrial subsurface.</title>
        <authorList>
            <person name="Probst A.J."/>
            <person name="Ladd B."/>
            <person name="Jarett J.K."/>
            <person name="Geller-Mcgrath D.E."/>
            <person name="Sieber C.M.K."/>
            <person name="Emerson J.B."/>
            <person name="Anantharaman K."/>
            <person name="Thomas B.C."/>
            <person name="Malmstrom R."/>
            <person name="Stieglmeier M."/>
            <person name="Klingl A."/>
            <person name="Woyke T."/>
            <person name="Ryan C.M."/>
            <person name="Banfield J.F."/>
        </authorList>
    </citation>
    <scope>NUCLEOTIDE SEQUENCE [LARGE SCALE GENOMIC DNA]</scope>
</reference>
<protein>
    <submittedName>
        <fullName evidence="3">Uncharacterized protein</fullName>
    </submittedName>
</protein>
<keyword evidence="2" id="KW-1133">Transmembrane helix</keyword>
<proteinExistence type="predicted"/>
<evidence type="ECO:0000256" key="1">
    <source>
        <dbReference type="SAM" id="MobiDB-lite"/>
    </source>
</evidence>
<dbReference type="Proteomes" id="UP000230837">
    <property type="component" value="Unassembled WGS sequence"/>
</dbReference>
<keyword evidence="2" id="KW-0812">Transmembrane</keyword>
<evidence type="ECO:0000313" key="3">
    <source>
        <dbReference type="EMBL" id="PIW96863.1"/>
    </source>
</evidence>
<comment type="caution">
    <text evidence="3">The sequence shown here is derived from an EMBL/GenBank/DDBJ whole genome shotgun (WGS) entry which is preliminary data.</text>
</comment>
<feature type="transmembrane region" description="Helical" evidence="2">
    <location>
        <begin position="26"/>
        <end position="48"/>
    </location>
</feature>
<feature type="region of interest" description="Disordered" evidence="1">
    <location>
        <begin position="87"/>
        <end position="128"/>
    </location>
</feature>
<gene>
    <name evidence="3" type="ORF">COZ82_02710</name>
</gene>
<organism evidence="3 4">
    <name type="scientific">Candidatus Kaiserbacteria bacterium CG_4_8_14_3_um_filter_38_9</name>
    <dbReference type="NCBI Taxonomy" id="1974599"/>
    <lineage>
        <taxon>Bacteria</taxon>
        <taxon>Candidatus Kaiseribacteriota</taxon>
    </lineage>
</organism>
<sequence length="128" mass="13792">MEQTKRVRKAPTVLSKTVNGKRKINLAFLPALMVFFVLVIVSVGIGFMDKGSIDVVATVNDRNEKINRGEVRNETTGEVVTERVPVQNTDVRPNGGLKQSATPIATPAPEIKAEPVSTTSATATETTE</sequence>
<dbReference type="AlphaFoldDB" id="A0A2M7INE6"/>
<feature type="compositionally biased region" description="Low complexity" evidence="1">
    <location>
        <begin position="117"/>
        <end position="128"/>
    </location>
</feature>
<accession>A0A2M7INE6</accession>
<dbReference type="EMBL" id="PFHR01000140">
    <property type="protein sequence ID" value="PIW96863.1"/>
    <property type="molecule type" value="Genomic_DNA"/>
</dbReference>
<evidence type="ECO:0000256" key="2">
    <source>
        <dbReference type="SAM" id="Phobius"/>
    </source>
</evidence>
<name>A0A2M7INE6_9BACT</name>
<evidence type="ECO:0000313" key="4">
    <source>
        <dbReference type="Proteomes" id="UP000230837"/>
    </source>
</evidence>
<keyword evidence="2" id="KW-0472">Membrane</keyword>